<evidence type="ECO:0000313" key="5">
    <source>
        <dbReference type="Proteomes" id="UP000712157"/>
    </source>
</evidence>
<dbReference type="AlphaFoldDB" id="A0A949K5B9"/>
<protein>
    <submittedName>
        <fullName evidence="4">Leucine-rich repeat protein</fullName>
    </submittedName>
</protein>
<keyword evidence="2" id="KW-0067">ATP-binding</keyword>
<dbReference type="Gene3D" id="3.30.420.40">
    <property type="match status" value="2"/>
</dbReference>
<accession>A0A949K5B9</accession>
<dbReference type="CDD" id="cd10170">
    <property type="entry name" value="ASKHA_NBD_HSP70"/>
    <property type="match status" value="1"/>
</dbReference>
<dbReference type="Proteomes" id="UP000712157">
    <property type="component" value="Unassembled WGS sequence"/>
</dbReference>
<gene>
    <name evidence="4" type="ORF">KTH89_12495</name>
</gene>
<evidence type="ECO:0000313" key="4">
    <source>
        <dbReference type="EMBL" id="MBU9737361.1"/>
    </source>
</evidence>
<keyword evidence="3" id="KW-0143">Chaperone</keyword>
<proteinExistence type="predicted"/>
<dbReference type="Pfam" id="PF13306">
    <property type="entry name" value="LRR_5"/>
    <property type="match status" value="1"/>
</dbReference>
<comment type="caution">
    <text evidence="4">The sequence shown here is derived from an EMBL/GenBank/DDBJ whole genome shotgun (WGS) entry which is preliminary data.</text>
</comment>
<dbReference type="Gene3D" id="3.90.640.10">
    <property type="entry name" value="Actin, Chain A, domain 4"/>
    <property type="match status" value="1"/>
</dbReference>
<dbReference type="InterPro" id="IPR043129">
    <property type="entry name" value="ATPase_NBD"/>
</dbReference>
<dbReference type="InterPro" id="IPR026906">
    <property type="entry name" value="LRR_5"/>
</dbReference>
<dbReference type="PANTHER" id="PTHR42749">
    <property type="entry name" value="CELL SHAPE-DETERMINING PROTEIN MREB"/>
    <property type="match status" value="1"/>
</dbReference>
<organism evidence="4 5">
    <name type="scientific">Diplocloster agilis</name>
    <dbReference type="NCBI Taxonomy" id="2850323"/>
    <lineage>
        <taxon>Bacteria</taxon>
        <taxon>Bacillati</taxon>
        <taxon>Bacillota</taxon>
        <taxon>Clostridia</taxon>
        <taxon>Lachnospirales</taxon>
        <taxon>Lachnospiraceae</taxon>
        <taxon>Diplocloster</taxon>
    </lineage>
</organism>
<dbReference type="InterPro" id="IPR032675">
    <property type="entry name" value="LRR_dom_sf"/>
</dbReference>
<keyword evidence="1" id="KW-0547">Nucleotide-binding</keyword>
<dbReference type="InterPro" id="IPR013126">
    <property type="entry name" value="Hsp_70_fam"/>
</dbReference>
<evidence type="ECO:0000256" key="1">
    <source>
        <dbReference type="ARBA" id="ARBA00022741"/>
    </source>
</evidence>
<sequence length="664" mass="74189">MSAKRVIGIDFGTSNSVVRVKRYGEDGGPVGDRLFVSNVLFDGNDSVPTLVQIPEDVQITPELELQEEDCEFGRAAAEEQPGMKTWRDFKTDLESKDPETRMRARWLTRRFLEYIYRQYQAQAIHLGEGTDEELVYVSYPAKYSDENRQFMIGAAKDAGFSNVRGITEPEAAVKAFLVQGETELREKGLLCTDRAVYLLFLDMGAGTTDLAVCKYENGSAQIIATWPDERTDIYFGGKDIDQVLSGYVEAYLRSNSQVVPAGFIEHFGEKYIDSVKAWKEVTVSRTLKRKKSVPYFTAVKNPYPNLPDFSPAIDREEFEKTCGEYLRSFPELVNGCLAHTKKADPDFPGQEGIDLVLLTGGHSQWYFIPEILTGKNQAYGSVTLPKIQADPDRVRLSGKPQEMVAVGMAYDLLNQNVTGIAQEDNLPERVEAVKAPVPACDLPEKILTREEVKRQFTGKKDIIVPEGYTKIAKDAFSEVLLRELFSKTAWKIENVQLPEGLRQIEESSFLGCFKLKSINLPDGLMKIGGSAFRFCESLKSIVIPGSVKVIPGLAFQGCSALETVILKDGVEKIWYQSFHKCTSLTSVVIPGSVKFVNEAAFKHCPKLKLVVIEDGVQNIHPSAFDRGSMMTICCRSGSYAEQYAREYGIGIRLLADVQLHNRIK</sequence>
<evidence type="ECO:0000256" key="3">
    <source>
        <dbReference type="ARBA" id="ARBA00023186"/>
    </source>
</evidence>
<dbReference type="SUPFAM" id="SSF53067">
    <property type="entry name" value="Actin-like ATPase domain"/>
    <property type="match status" value="2"/>
</dbReference>
<name>A0A949K5B9_9FIRM</name>
<dbReference type="Pfam" id="PF00012">
    <property type="entry name" value="HSP70"/>
    <property type="match status" value="1"/>
</dbReference>
<keyword evidence="5" id="KW-1185">Reference proteome</keyword>
<dbReference type="Gene3D" id="3.80.10.10">
    <property type="entry name" value="Ribonuclease Inhibitor"/>
    <property type="match status" value="1"/>
</dbReference>
<dbReference type="RefSeq" id="WP_158348617.1">
    <property type="nucleotide sequence ID" value="NZ_JAHQCW010000019.1"/>
</dbReference>
<dbReference type="GO" id="GO:0140662">
    <property type="term" value="F:ATP-dependent protein folding chaperone"/>
    <property type="evidence" value="ECO:0007669"/>
    <property type="project" value="InterPro"/>
</dbReference>
<dbReference type="SUPFAM" id="SSF52058">
    <property type="entry name" value="L domain-like"/>
    <property type="match status" value="1"/>
</dbReference>
<reference evidence="4" key="1">
    <citation type="submission" date="2021-06" db="EMBL/GenBank/DDBJ databases">
        <title>Description of novel taxa of the family Lachnospiraceae.</title>
        <authorList>
            <person name="Chaplin A.V."/>
            <person name="Sokolova S.R."/>
            <person name="Pikina A.P."/>
            <person name="Korzhanova M."/>
            <person name="Belova V."/>
            <person name="Korostin D."/>
            <person name="Efimov B.A."/>
        </authorList>
    </citation>
    <scope>NUCLEOTIDE SEQUENCE</scope>
    <source>
        <strain evidence="4">ASD5720</strain>
    </source>
</reference>
<dbReference type="PANTHER" id="PTHR42749:SF1">
    <property type="entry name" value="CELL SHAPE-DETERMINING PROTEIN MREB"/>
    <property type="match status" value="1"/>
</dbReference>
<evidence type="ECO:0000256" key="2">
    <source>
        <dbReference type="ARBA" id="ARBA00022840"/>
    </source>
</evidence>
<dbReference type="GO" id="GO:0005524">
    <property type="term" value="F:ATP binding"/>
    <property type="evidence" value="ECO:0007669"/>
    <property type="project" value="UniProtKB-KW"/>
</dbReference>
<dbReference type="EMBL" id="JAHQCW010000019">
    <property type="protein sequence ID" value="MBU9737361.1"/>
    <property type="molecule type" value="Genomic_DNA"/>
</dbReference>